<reference evidence="2 3" key="1">
    <citation type="submission" date="2024-10" db="EMBL/GenBank/DDBJ databases">
        <authorList>
            <person name="Kim D."/>
        </authorList>
    </citation>
    <scope>NUCLEOTIDE SEQUENCE [LARGE SCALE GENOMIC DNA]</scope>
    <source>
        <strain evidence="2">BH-2024</strain>
    </source>
</reference>
<evidence type="ECO:0000313" key="2">
    <source>
        <dbReference type="EMBL" id="KAL3112469.1"/>
    </source>
</evidence>
<sequence length="135" mass="14544">MLAQIPPNNSSNCAGDSFPCASCANLHLSVSLSGKYEKVRGRSRTIKMVGEGRRRKVVGVLKGTEKLQHRWEAHKSTEERDERVAQKEGGSDQQGGASPGGKAQPSPGEESPTPHLTDTHLLPASFSLTIHPSIY</sequence>
<evidence type="ECO:0000313" key="3">
    <source>
        <dbReference type="Proteomes" id="UP001620626"/>
    </source>
</evidence>
<accession>A0ABD2LB90</accession>
<gene>
    <name evidence="2" type="ORF">niasHT_015954</name>
</gene>
<organism evidence="2 3">
    <name type="scientific">Heterodera trifolii</name>
    <dbReference type="NCBI Taxonomy" id="157864"/>
    <lineage>
        <taxon>Eukaryota</taxon>
        <taxon>Metazoa</taxon>
        <taxon>Ecdysozoa</taxon>
        <taxon>Nematoda</taxon>
        <taxon>Chromadorea</taxon>
        <taxon>Rhabditida</taxon>
        <taxon>Tylenchina</taxon>
        <taxon>Tylenchomorpha</taxon>
        <taxon>Tylenchoidea</taxon>
        <taxon>Heteroderidae</taxon>
        <taxon>Heteroderinae</taxon>
        <taxon>Heterodera</taxon>
    </lineage>
</organism>
<comment type="caution">
    <text evidence="2">The sequence shown here is derived from an EMBL/GenBank/DDBJ whole genome shotgun (WGS) entry which is preliminary data.</text>
</comment>
<dbReference type="Proteomes" id="UP001620626">
    <property type="component" value="Unassembled WGS sequence"/>
</dbReference>
<keyword evidence="3" id="KW-1185">Reference proteome</keyword>
<feature type="region of interest" description="Disordered" evidence="1">
    <location>
        <begin position="60"/>
        <end position="124"/>
    </location>
</feature>
<proteinExistence type="predicted"/>
<feature type="compositionally biased region" description="Basic and acidic residues" evidence="1">
    <location>
        <begin position="63"/>
        <end position="90"/>
    </location>
</feature>
<protein>
    <submittedName>
        <fullName evidence="2">Uncharacterized protein</fullName>
    </submittedName>
</protein>
<name>A0ABD2LB90_9BILA</name>
<dbReference type="EMBL" id="JBICBT010000469">
    <property type="protein sequence ID" value="KAL3112469.1"/>
    <property type="molecule type" value="Genomic_DNA"/>
</dbReference>
<evidence type="ECO:0000256" key="1">
    <source>
        <dbReference type="SAM" id="MobiDB-lite"/>
    </source>
</evidence>
<dbReference type="AlphaFoldDB" id="A0ABD2LB90"/>